<evidence type="ECO:0000313" key="1">
    <source>
        <dbReference type="EMBL" id="PIX88563.1"/>
    </source>
</evidence>
<proteinExistence type="predicted"/>
<accession>A0A2M7MFI3</accession>
<evidence type="ECO:0008006" key="3">
    <source>
        <dbReference type="Google" id="ProtNLM"/>
    </source>
</evidence>
<gene>
    <name evidence="1" type="ORF">COZ30_00495</name>
</gene>
<dbReference type="SUPFAM" id="SSF158446">
    <property type="entry name" value="IVS-encoded protein-like"/>
    <property type="match status" value="1"/>
</dbReference>
<dbReference type="NCBIfam" id="TIGR02436">
    <property type="entry name" value="four helix bundle protein"/>
    <property type="match status" value="1"/>
</dbReference>
<dbReference type="Gene3D" id="1.20.1440.60">
    <property type="entry name" value="23S rRNA-intervening sequence"/>
    <property type="match status" value="1"/>
</dbReference>
<dbReference type="InterPro" id="IPR036583">
    <property type="entry name" value="23S_rRNA_IVS_sf"/>
</dbReference>
<dbReference type="Proteomes" id="UP000230064">
    <property type="component" value="Unassembled WGS sequence"/>
</dbReference>
<name>A0A2M7MFI3_9BACT</name>
<dbReference type="InterPro" id="IPR012657">
    <property type="entry name" value="23S_rRNA-intervening_sequence"/>
</dbReference>
<reference evidence="2" key="1">
    <citation type="submission" date="2017-09" db="EMBL/GenBank/DDBJ databases">
        <title>Depth-based differentiation of microbial function through sediment-hosted aquifers and enrichment of novel symbionts in the deep terrestrial subsurface.</title>
        <authorList>
            <person name="Probst A.J."/>
            <person name="Ladd B."/>
            <person name="Jarett J.K."/>
            <person name="Geller-Mcgrath D.E."/>
            <person name="Sieber C.M.K."/>
            <person name="Emerson J.B."/>
            <person name="Anantharaman K."/>
            <person name="Thomas B.C."/>
            <person name="Malmstrom R."/>
            <person name="Stieglmeier M."/>
            <person name="Klingl A."/>
            <person name="Woyke T."/>
            <person name="Ryan C.M."/>
            <person name="Banfield J.F."/>
        </authorList>
    </citation>
    <scope>NUCLEOTIDE SEQUENCE [LARGE SCALE GENOMIC DNA]</scope>
</reference>
<comment type="caution">
    <text evidence="1">The sequence shown here is derived from an EMBL/GenBank/DDBJ whole genome shotgun (WGS) entry which is preliminary data.</text>
</comment>
<evidence type="ECO:0000313" key="2">
    <source>
        <dbReference type="Proteomes" id="UP000230064"/>
    </source>
</evidence>
<dbReference type="EMBL" id="PFJR01000012">
    <property type="protein sequence ID" value="PIX88563.1"/>
    <property type="molecule type" value="Genomic_DNA"/>
</dbReference>
<protein>
    <recommendedName>
        <fullName evidence="3">Four helix bundle protein</fullName>
    </recommendedName>
</protein>
<organism evidence="1 2">
    <name type="scientific">Candidatus Nealsonbacteria bacterium CG_4_10_14_3_um_filter_36_16</name>
    <dbReference type="NCBI Taxonomy" id="1974685"/>
    <lineage>
        <taxon>Bacteria</taxon>
        <taxon>Candidatus Nealsoniibacteriota</taxon>
    </lineage>
</organism>
<dbReference type="AlphaFoldDB" id="A0A2M7MFI3"/>
<sequence length="52" mass="5929">MKSANETEYWLGLLKDATQADKNKTNQLLVEVEEISKMLGSSLLTLKNKKKF</sequence>